<sequence>MKDWVKRKMGSWDRREWEQVQEEMKDQLKQAKKRQRPMSRVKAIKDHADGCIGRMEEEVQERKKIEEDQINFLATRIMYPGYQLNPDIWTYTSWTVLRLALITSSEALMGMDGSTVGKPVNLWQTAPRISSERFFKEFQLG</sequence>
<organism evidence="1 2">
    <name type="scientific">Araneus ventricosus</name>
    <name type="common">Orbweaver spider</name>
    <name type="synonym">Epeira ventricosa</name>
    <dbReference type="NCBI Taxonomy" id="182803"/>
    <lineage>
        <taxon>Eukaryota</taxon>
        <taxon>Metazoa</taxon>
        <taxon>Ecdysozoa</taxon>
        <taxon>Arthropoda</taxon>
        <taxon>Chelicerata</taxon>
        <taxon>Arachnida</taxon>
        <taxon>Araneae</taxon>
        <taxon>Araneomorphae</taxon>
        <taxon>Entelegynae</taxon>
        <taxon>Araneoidea</taxon>
        <taxon>Araneidae</taxon>
        <taxon>Araneus</taxon>
    </lineage>
</organism>
<accession>A0A4Y2HMP5</accession>
<evidence type="ECO:0000313" key="1">
    <source>
        <dbReference type="EMBL" id="GBM66419.1"/>
    </source>
</evidence>
<evidence type="ECO:0000313" key="2">
    <source>
        <dbReference type="Proteomes" id="UP000499080"/>
    </source>
</evidence>
<name>A0A4Y2HMP5_ARAVE</name>
<proteinExistence type="predicted"/>
<protein>
    <submittedName>
        <fullName evidence="1">Uncharacterized protein</fullName>
    </submittedName>
</protein>
<dbReference type="AlphaFoldDB" id="A0A4Y2HMP5"/>
<comment type="caution">
    <text evidence="1">The sequence shown here is derived from an EMBL/GenBank/DDBJ whole genome shotgun (WGS) entry which is preliminary data.</text>
</comment>
<reference evidence="1 2" key="1">
    <citation type="journal article" date="2019" name="Sci. Rep.">
        <title>Orb-weaving spider Araneus ventricosus genome elucidates the spidroin gene catalogue.</title>
        <authorList>
            <person name="Kono N."/>
            <person name="Nakamura H."/>
            <person name="Ohtoshi R."/>
            <person name="Moran D.A.P."/>
            <person name="Shinohara A."/>
            <person name="Yoshida Y."/>
            <person name="Fujiwara M."/>
            <person name="Mori M."/>
            <person name="Tomita M."/>
            <person name="Arakawa K."/>
        </authorList>
    </citation>
    <scope>NUCLEOTIDE SEQUENCE [LARGE SCALE GENOMIC DNA]</scope>
</reference>
<keyword evidence="2" id="KW-1185">Reference proteome</keyword>
<gene>
    <name evidence="1" type="ORF">AVEN_32208_1</name>
</gene>
<dbReference type="EMBL" id="BGPR01103443">
    <property type="protein sequence ID" value="GBM66419.1"/>
    <property type="molecule type" value="Genomic_DNA"/>
</dbReference>
<dbReference type="Proteomes" id="UP000499080">
    <property type="component" value="Unassembled WGS sequence"/>
</dbReference>